<dbReference type="InterPro" id="IPR020449">
    <property type="entry name" value="Tscrpt_reg_AraC-type_HTH"/>
</dbReference>
<dbReference type="InterPro" id="IPR009057">
    <property type="entry name" value="Homeodomain-like_sf"/>
</dbReference>
<dbReference type="PRINTS" id="PR00032">
    <property type="entry name" value="HTHARAC"/>
</dbReference>
<reference evidence="5" key="1">
    <citation type="submission" date="2021-05" db="EMBL/GenBank/DDBJ databases">
        <authorList>
            <person name="Pietrasiak N."/>
            <person name="Ward R."/>
            <person name="Stajich J.E."/>
            <person name="Kurbessoian T."/>
        </authorList>
    </citation>
    <scope>NUCLEOTIDE SEQUENCE</scope>
    <source>
        <strain evidence="5">UHER 2000/2452</strain>
    </source>
</reference>
<dbReference type="PROSITE" id="PS01124">
    <property type="entry name" value="HTH_ARAC_FAMILY_2"/>
    <property type="match status" value="1"/>
</dbReference>
<dbReference type="GO" id="GO:0043565">
    <property type="term" value="F:sequence-specific DNA binding"/>
    <property type="evidence" value="ECO:0007669"/>
    <property type="project" value="InterPro"/>
</dbReference>
<keyword evidence="2" id="KW-0238">DNA-binding</keyword>
<sequence>MKIAIPSASRTNILTTAELDALFEQAQQQGESIFQRTASEVRVNLPKQLGSGGDRIIHLRGGLTLHIRNGKLWETTQMEQQHAPVFPLTAKFYLSGSSRVQTQGISGIQSDYEEVAGCHYLYHLPDVKEIEEWQAHELNQVVMIYAEVDYFRSFNWAGNDLPRPLQALMQSNVIQRFHQSLGKTTLSMQQVLQQIIHCPYQGIMQQLYLEGKALELLTLQFAHWTATDRSTELSLSREALLRSDDIEQLHHAREILIQHSTQPPSLIELARQVGINDRKLKQGFRQLFGTTVFGYLHDYRMQQAKQLLHDSDLSIAAIATTIGYSNPEAFSTAFRRKFAVSPKAYQLSQRF</sequence>
<dbReference type="EMBL" id="JAHHHD010000025">
    <property type="protein sequence ID" value="MBW4660740.1"/>
    <property type="molecule type" value="Genomic_DNA"/>
</dbReference>
<dbReference type="PANTHER" id="PTHR47893:SF1">
    <property type="entry name" value="REGULATORY PROTEIN PCHR"/>
    <property type="match status" value="1"/>
</dbReference>
<reference evidence="5" key="2">
    <citation type="journal article" date="2022" name="Microbiol. Resour. Announc.">
        <title>Metagenome Sequencing to Explore Phylogenomics of Terrestrial Cyanobacteria.</title>
        <authorList>
            <person name="Ward R.D."/>
            <person name="Stajich J.E."/>
            <person name="Johansen J.R."/>
            <person name="Huntemann M."/>
            <person name="Clum A."/>
            <person name="Foster B."/>
            <person name="Foster B."/>
            <person name="Roux S."/>
            <person name="Palaniappan K."/>
            <person name="Varghese N."/>
            <person name="Mukherjee S."/>
            <person name="Reddy T.B.K."/>
            <person name="Daum C."/>
            <person name="Copeland A."/>
            <person name="Chen I.A."/>
            <person name="Ivanova N.N."/>
            <person name="Kyrpides N.C."/>
            <person name="Shapiro N."/>
            <person name="Eloe-Fadrosh E.A."/>
            <person name="Pietrasiak N."/>
        </authorList>
    </citation>
    <scope>NUCLEOTIDE SEQUENCE</scope>
    <source>
        <strain evidence="5">UHER 2000/2452</strain>
    </source>
</reference>
<dbReference type="SMART" id="SM00342">
    <property type="entry name" value="HTH_ARAC"/>
    <property type="match status" value="1"/>
</dbReference>
<evidence type="ECO:0000259" key="4">
    <source>
        <dbReference type="PROSITE" id="PS01124"/>
    </source>
</evidence>
<organism evidence="5 6">
    <name type="scientific">Drouetiella hepatica Uher 2000/2452</name>
    <dbReference type="NCBI Taxonomy" id="904376"/>
    <lineage>
        <taxon>Bacteria</taxon>
        <taxon>Bacillati</taxon>
        <taxon>Cyanobacteriota</taxon>
        <taxon>Cyanophyceae</taxon>
        <taxon>Oculatellales</taxon>
        <taxon>Oculatellaceae</taxon>
        <taxon>Drouetiella</taxon>
    </lineage>
</organism>
<dbReference type="Pfam" id="PF12833">
    <property type="entry name" value="HTH_18"/>
    <property type="match status" value="1"/>
</dbReference>
<dbReference type="InterPro" id="IPR018060">
    <property type="entry name" value="HTH_AraC"/>
</dbReference>
<evidence type="ECO:0000256" key="3">
    <source>
        <dbReference type="ARBA" id="ARBA00023163"/>
    </source>
</evidence>
<dbReference type="PANTHER" id="PTHR47893">
    <property type="entry name" value="REGULATORY PROTEIN PCHR"/>
    <property type="match status" value="1"/>
</dbReference>
<evidence type="ECO:0000256" key="1">
    <source>
        <dbReference type="ARBA" id="ARBA00023015"/>
    </source>
</evidence>
<dbReference type="PROSITE" id="PS00041">
    <property type="entry name" value="HTH_ARAC_FAMILY_1"/>
    <property type="match status" value="1"/>
</dbReference>
<feature type="domain" description="HTH araC/xylS-type" evidence="4">
    <location>
        <begin position="250"/>
        <end position="348"/>
    </location>
</feature>
<keyword evidence="3" id="KW-0804">Transcription</keyword>
<keyword evidence="1" id="KW-0805">Transcription regulation</keyword>
<comment type="caution">
    <text evidence="5">The sequence shown here is derived from an EMBL/GenBank/DDBJ whole genome shotgun (WGS) entry which is preliminary data.</text>
</comment>
<evidence type="ECO:0000313" key="6">
    <source>
        <dbReference type="Proteomes" id="UP000757435"/>
    </source>
</evidence>
<evidence type="ECO:0000313" key="5">
    <source>
        <dbReference type="EMBL" id="MBW4660740.1"/>
    </source>
</evidence>
<dbReference type="SUPFAM" id="SSF46689">
    <property type="entry name" value="Homeodomain-like"/>
    <property type="match status" value="2"/>
</dbReference>
<gene>
    <name evidence="5" type="ORF">KME15_18865</name>
</gene>
<dbReference type="Gene3D" id="1.10.10.60">
    <property type="entry name" value="Homeodomain-like"/>
    <property type="match status" value="2"/>
</dbReference>
<evidence type="ECO:0000256" key="2">
    <source>
        <dbReference type="ARBA" id="ARBA00023125"/>
    </source>
</evidence>
<dbReference type="InterPro" id="IPR053142">
    <property type="entry name" value="PchR_regulatory_protein"/>
</dbReference>
<dbReference type="InterPro" id="IPR018062">
    <property type="entry name" value="HTH_AraC-typ_CS"/>
</dbReference>
<dbReference type="Proteomes" id="UP000757435">
    <property type="component" value="Unassembled WGS sequence"/>
</dbReference>
<dbReference type="GO" id="GO:0003700">
    <property type="term" value="F:DNA-binding transcription factor activity"/>
    <property type="evidence" value="ECO:0007669"/>
    <property type="project" value="InterPro"/>
</dbReference>
<dbReference type="AlphaFoldDB" id="A0A951UNQ6"/>
<accession>A0A951UNQ6</accession>
<protein>
    <submittedName>
        <fullName evidence="5">AraC family transcriptional regulator</fullName>
    </submittedName>
</protein>
<name>A0A951UNQ6_9CYAN</name>
<proteinExistence type="predicted"/>